<sequence length="190" mass="20436">MNTLYVDSVTKEHNGCNRDYISVDINPIDDSLIDQACSMALNINNEVIVADNIEEQSTQVQALADTDFCTEFLDSVNPQSEVMADSQPLLSRGCSKDPLQEATNKGVAVLPAASSLTASAITEVPLEPRATIYGSKATALALNNQYSFTDSTTASQHSRSLVTFFGDSKQRCEDLRLGAVEGVHIFDPGA</sequence>
<evidence type="ECO:0000313" key="1">
    <source>
        <dbReference type="EMBL" id="KAG6394380.1"/>
    </source>
</evidence>
<reference evidence="1" key="1">
    <citation type="submission" date="2018-01" db="EMBL/GenBank/DDBJ databases">
        <authorList>
            <person name="Mao J.F."/>
        </authorList>
    </citation>
    <scope>NUCLEOTIDE SEQUENCE</scope>
    <source>
        <strain evidence="1">Huo1</strain>
        <tissue evidence="1">Leaf</tissue>
    </source>
</reference>
<keyword evidence="2" id="KW-1185">Reference proteome</keyword>
<name>A0A8X8WFR7_SALSN</name>
<dbReference type="Proteomes" id="UP000298416">
    <property type="component" value="Unassembled WGS sequence"/>
</dbReference>
<gene>
    <name evidence="1" type="ORF">SASPL_144964</name>
</gene>
<accession>A0A8X8WFR7</accession>
<proteinExistence type="predicted"/>
<evidence type="ECO:0000313" key="2">
    <source>
        <dbReference type="Proteomes" id="UP000298416"/>
    </source>
</evidence>
<protein>
    <submittedName>
        <fullName evidence="1">Uncharacterized protein</fullName>
    </submittedName>
</protein>
<dbReference type="AlphaFoldDB" id="A0A8X8WFR7"/>
<dbReference type="EMBL" id="PNBA02000017">
    <property type="protein sequence ID" value="KAG6394380.1"/>
    <property type="molecule type" value="Genomic_DNA"/>
</dbReference>
<reference evidence="1" key="2">
    <citation type="submission" date="2020-08" db="EMBL/GenBank/DDBJ databases">
        <title>Plant Genome Project.</title>
        <authorList>
            <person name="Zhang R.-G."/>
        </authorList>
    </citation>
    <scope>NUCLEOTIDE SEQUENCE</scope>
    <source>
        <strain evidence="1">Huo1</strain>
        <tissue evidence="1">Leaf</tissue>
    </source>
</reference>
<comment type="caution">
    <text evidence="1">The sequence shown here is derived from an EMBL/GenBank/DDBJ whole genome shotgun (WGS) entry which is preliminary data.</text>
</comment>
<organism evidence="1">
    <name type="scientific">Salvia splendens</name>
    <name type="common">Scarlet sage</name>
    <dbReference type="NCBI Taxonomy" id="180675"/>
    <lineage>
        <taxon>Eukaryota</taxon>
        <taxon>Viridiplantae</taxon>
        <taxon>Streptophyta</taxon>
        <taxon>Embryophyta</taxon>
        <taxon>Tracheophyta</taxon>
        <taxon>Spermatophyta</taxon>
        <taxon>Magnoliopsida</taxon>
        <taxon>eudicotyledons</taxon>
        <taxon>Gunneridae</taxon>
        <taxon>Pentapetalae</taxon>
        <taxon>asterids</taxon>
        <taxon>lamiids</taxon>
        <taxon>Lamiales</taxon>
        <taxon>Lamiaceae</taxon>
        <taxon>Nepetoideae</taxon>
        <taxon>Mentheae</taxon>
        <taxon>Salviinae</taxon>
        <taxon>Salvia</taxon>
        <taxon>Salvia subgen. Calosphace</taxon>
        <taxon>core Calosphace</taxon>
    </lineage>
</organism>